<evidence type="ECO:0000256" key="5">
    <source>
        <dbReference type="ARBA" id="ARBA00022553"/>
    </source>
</evidence>
<dbReference type="Pfam" id="PF06580">
    <property type="entry name" value="His_kinase"/>
    <property type="match status" value="1"/>
</dbReference>
<keyword evidence="13 14" id="KW-0472">Membrane</keyword>
<sequence length="595" mass="68677">MSILIRYWQDRSIRFKLNSIFLLIILISILALSLWGSRAYSTFSENQADANTLQMIHQVESNVDLYIRHLEDVLSYISEDASSSQFLRMATVSGPLTGDNSQITKMMTMYAMRNKEVTGIMLVNQKGSYVSYEMDRITQDSLTEEDWYQDAIKAPGETLIISNPIGRNVATSQNYSSYDVLSLVHAVQDPQSHEILGVVLMDLRMDMLKSIFENLKLGKSGFMYILDYQDQILYAPTNNIVYRIQSDMLHNGQQGSFTQTIKDQRYRILYNDSNTNNWKFIGVIPNDDYEKVVKDIQLYTLIVTIITLALAVFLSTYFTGTLIRPIRKLMSLMTNVKNGELKQRFVPKSKDEIGQLGNSFNHMLEEINNLINLVYVEQKKKREAELQVLQAQIKPHFLYNTLDTIQWMAQEYEADDIIEIIGALTNLFRIGLNKGYEWIPIRDEVKHAESYMIIQMSRYMDKLDIQFDISEELYRYFVLKLILQPLIENAIYHGIKARTGKGTITITAERHMDMIYFRIKDDGAGIPPEKLEDLNQILRGEKQRSDQYGIGLFNVNERIQLTYGMAYGLQIFSELGKGTTIEVRHPLIQVVKKTG</sequence>
<keyword evidence="4" id="KW-1003">Cell membrane</keyword>
<dbReference type="InterPro" id="IPR033479">
    <property type="entry name" value="dCache_1"/>
</dbReference>
<comment type="subcellular location">
    <subcellularLocation>
        <location evidence="2">Cell membrane</location>
        <topology evidence="2">Multi-pass membrane protein</topology>
    </subcellularLocation>
</comment>
<keyword evidence="11 14" id="KW-1133">Transmembrane helix</keyword>
<dbReference type="PROSITE" id="PS50885">
    <property type="entry name" value="HAMP"/>
    <property type="match status" value="1"/>
</dbReference>
<evidence type="ECO:0000313" key="17">
    <source>
        <dbReference type="EMBL" id="CAH1202121.1"/>
    </source>
</evidence>
<evidence type="ECO:0000256" key="11">
    <source>
        <dbReference type="ARBA" id="ARBA00022989"/>
    </source>
</evidence>
<evidence type="ECO:0000256" key="4">
    <source>
        <dbReference type="ARBA" id="ARBA00022475"/>
    </source>
</evidence>
<keyword evidence="12" id="KW-0902">Two-component regulatory system</keyword>
<organism evidence="17 18">
    <name type="scientific">Paenibacillus allorhizoplanae</name>
    <dbReference type="NCBI Taxonomy" id="2905648"/>
    <lineage>
        <taxon>Bacteria</taxon>
        <taxon>Bacillati</taxon>
        <taxon>Bacillota</taxon>
        <taxon>Bacilli</taxon>
        <taxon>Bacillales</taxon>
        <taxon>Paenibacillaceae</taxon>
        <taxon>Paenibacillus</taxon>
    </lineage>
</organism>
<dbReference type="Proteomes" id="UP000838821">
    <property type="component" value="Unassembled WGS sequence"/>
</dbReference>
<feature type="transmembrane region" description="Helical" evidence="14">
    <location>
        <begin position="20"/>
        <end position="37"/>
    </location>
</feature>
<dbReference type="PRINTS" id="PR00344">
    <property type="entry name" value="BCTRLSENSOR"/>
</dbReference>
<dbReference type="InterPro" id="IPR036890">
    <property type="entry name" value="HATPase_C_sf"/>
</dbReference>
<feature type="domain" description="Histidine kinase" evidence="15">
    <location>
        <begin position="479"/>
        <end position="589"/>
    </location>
</feature>
<dbReference type="CDD" id="cd06225">
    <property type="entry name" value="HAMP"/>
    <property type="match status" value="1"/>
</dbReference>
<keyword evidence="7 14" id="KW-0812">Transmembrane</keyword>
<evidence type="ECO:0000256" key="1">
    <source>
        <dbReference type="ARBA" id="ARBA00000085"/>
    </source>
</evidence>
<dbReference type="Gene3D" id="3.30.450.20">
    <property type="entry name" value="PAS domain"/>
    <property type="match status" value="2"/>
</dbReference>
<evidence type="ECO:0000313" key="18">
    <source>
        <dbReference type="Proteomes" id="UP000838821"/>
    </source>
</evidence>
<evidence type="ECO:0000256" key="6">
    <source>
        <dbReference type="ARBA" id="ARBA00022679"/>
    </source>
</evidence>
<comment type="catalytic activity">
    <reaction evidence="1">
        <text>ATP + protein L-histidine = ADP + protein N-phospho-L-histidine.</text>
        <dbReference type="EC" id="2.7.13.3"/>
    </reaction>
</comment>
<dbReference type="PROSITE" id="PS50109">
    <property type="entry name" value="HIS_KIN"/>
    <property type="match status" value="1"/>
</dbReference>
<protein>
    <recommendedName>
        <fullName evidence="3">histidine kinase</fullName>
        <ecNumber evidence="3">2.7.13.3</ecNumber>
    </recommendedName>
</protein>
<evidence type="ECO:0000256" key="12">
    <source>
        <dbReference type="ARBA" id="ARBA00023012"/>
    </source>
</evidence>
<dbReference type="Pfam" id="PF00672">
    <property type="entry name" value="HAMP"/>
    <property type="match status" value="1"/>
</dbReference>
<dbReference type="Gene3D" id="6.10.340.10">
    <property type="match status" value="1"/>
</dbReference>
<evidence type="ECO:0000256" key="3">
    <source>
        <dbReference type="ARBA" id="ARBA00012438"/>
    </source>
</evidence>
<keyword evidence="9" id="KW-0418">Kinase</keyword>
<dbReference type="SUPFAM" id="SSF158472">
    <property type="entry name" value="HAMP domain-like"/>
    <property type="match status" value="1"/>
</dbReference>
<keyword evidence="18" id="KW-1185">Reference proteome</keyword>
<dbReference type="Pfam" id="PF02518">
    <property type="entry name" value="HATPase_c"/>
    <property type="match status" value="1"/>
</dbReference>
<evidence type="ECO:0000256" key="10">
    <source>
        <dbReference type="ARBA" id="ARBA00022840"/>
    </source>
</evidence>
<dbReference type="InterPro" id="IPR050640">
    <property type="entry name" value="Bact_2-comp_sensor_kinase"/>
</dbReference>
<keyword evidence="6" id="KW-0808">Transferase</keyword>
<dbReference type="InterPro" id="IPR004358">
    <property type="entry name" value="Sig_transdc_His_kin-like_C"/>
</dbReference>
<dbReference type="InterPro" id="IPR005467">
    <property type="entry name" value="His_kinase_dom"/>
</dbReference>
<dbReference type="PANTHER" id="PTHR34220">
    <property type="entry name" value="SENSOR HISTIDINE KINASE YPDA"/>
    <property type="match status" value="1"/>
</dbReference>
<evidence type="ECO:0000256" key="2">
    <source>
        <dbReference type="ARBA" id="ARBA00004651"/>
    </source>
</evidence>
<keyword evidence="5" id="KW-0597">Phosphoprotein</keyword>
<evidence type="ECO:0000256" key="7">
    <source>
        <dbReference type="ARBA" id="ARBA00022692"/>
    </source>
</evidence>
<name>A0ABM9C4A2_9BACL</name>
<dbReference type="Pfam" id="PF02743">
    <property type="entry name" value="dCache_1"/>
    <property type="match status" value="1"/>
</dbReference>
<accession>A0ABM9C4A2</accession>
<dbReference type="SMART" id="SM00304">
    <property type="entry name" value="HAMP"/>
    <property type="match status" value="1"/>
</dbReference>
<gene>
    <name evidence="17" type="ORF">PAECIP111891_01962</name>
</gene>
<keyword evidence="8" id="KW-0547">Nucleotide-binding</keyword>
<dbReference type="EC" id="2.7.13.3" evidence="3"/>
<dbReference type="SUPFAM" id="SSF55874">
    <property type="entry name" value="ATPase domain of HSP90 chaperone/DNA topoisomerase II/histidine kinase"/>
    <property type="match status" value="1"/>
</dbReference>
<dbReference type="RefSeq" id="WP_236286661.1">
    <property type="nucleotide sequence ID" value="NZ_CAKMMW010000004.1"/>
</dbReference>
<comment type="caution">
    <text evidence="17">The sequence shown here is derived from an EMBL/GenBank/DDBJ whole genome shotgun (WGS) entry which is preliminary data.</text>
</comment>
<evidence type="ECO:0000256" key="9">
    <source>
        <dbReference type="ARBA" id="ARBA00022777"/>
    </source>
</evidence>
<keyword evidence="10" id="KW-0067">ATP-binding</keyword>
<dbReference type="PANTHER" id="PTHR34220:SF7">
    <property type="entry name" value="SENSOR HISTIDINE KINASE YPDA"/>
    <property type="match status" value="1"/>
</dbReference>
<feature type="domain" description="HAMP" evidence="16">
    <location>
        <begin position="320"/>
        <end position="372"/>
    </location>
</feature>
<dbReference type="InterPro" id="IPR003660">
    <property type="entry name" value="HAMP_dom"/>
</dbReference>
<evidence type="ECO:0000256" key="14">
    <source>
        <dbReference type="SAM" id="Phobius"/>
    </source>
</evidence>
<evidence type="ECO:0000256" key="8">
    <source>
        <dbReference type="ARBA" id="ARBA00022741"/>
    </source>
</evidence>
<proteinExistence type="predicted"/>
<evidence type="ECO:0000259" key="16">
    <source>
        <dbReference type="PROSITE" id="PS50885"/>
    </source>
</evidence>
<dbReference type="EMBL" id="CAKMMW010000004">
    <property type="protein sequence ID" value="CAH1202121.1"/>
    <property type="molecule type" value="Genomic_DNA"/>
</dbReference>
<dbReference type="InterPro" id="IPR003594">
    <property type="entry name" value="HATPase_dom"/>
</dbReference>
<dbReference type="InterPro" id="IPR010559">
    <property type="entry name" value="Sig_transdc_His_kin_internal"/>
</dbReference>
<evidence type="ECO:0000256" key="13">
    <source>
        <dbReference type="ARBA" id="ARBA00023136"/>
    </source>
</evidence>
<dbReference type="SMART" id="SM00387">
    <property type="entry name" value="HATPase_c"/>
    <property type="match status" value="1"/>
</dbReference>
<evidence type="ECO:0000259" key="15">
    <source>
        <dbReference type="PROSITE" id="PS50109"/>
    </source>
</evidence>
<reference evidence="17" key="1">
    <citation type="submission" date="2022-01" db="EMBL/GenBank/DDBJ databases">
        <authorList>
            <person name="Criscuolo A."/>
        </authorList>
    </citation>
    <scope>NUCLEOTIDE SEQUENCE</scope>
    <source>
        <strain evidence="17">CIP111891</strain>
    </source>
</reference>
<feature type="transmembrane region" description="Helical" evidence="14">
    <location>
        <begin position="298"/>
        <end position="323"/>
    </location>
</feature>
<dbReference type="Gene3D" id="3.30.565.10">
    <property type="entry name" value="Histidine kinase-like ATPase, C-terminal domain"/>
    <property type="match status" value="1"/>
</dbReference>